<organism evidence="1 2">
    <name type="scientific">Quercus lobata</name>
    <name type="common">Valley oak</name>
    <dbReference type="NCBI Taxonomy" id="97700"/>
    <lineage>
        <taxon>Eukaryota</taxon>
        <taxon>Viridiplantae</taxon>
        <taxon>Streptophyta</taxon>
        <taxon>Embryophyta</taxon>
        <taxon>Tracheophyta</taxon>
        <taxon>Spermatophyta</taxon>
        <taxon>Magnoliopsida</taxon>
        <taxon>eudicotyledons</taxon>
        <taxon>Gunneridae</taxon>
        <taxon>Pentapetalae</taxon>
        <taxon>rosids</taxon>
        <taxon>fabids</taxon>
        <taxon>Fagales</taxon>
        <taxon>Fagaceae</taxon>
        <taxon>Quercus</taxon>
    </lineage>
</organism>
<dbReference type="Proteomes" id="UP000594261">
    <property type="component" value="Chromosome 4"/>
</dbReference>
<dbReference type="Gramene" id="QL04p018579:mrna">
    <property type="protein sequence ID" value="QL04p018579:mrna"/>
    <property type="gene ID" value="QL04p018579"/>
</dbReference>
<keyword evidence="2" id="KW-1185">Reference proteome</keyword>
<dbReference type="AlphaFoldDB" id="A0A7N2R2M4"/>
<dbReference type="FunCoup" id="A0A7N2R2M4">
    <property type="interactions" value="1947"/>
</dbReference>
<protein>
    <submittedName>
        <fullName evidence="1">Uncharacterized protein</fullName>
    </submittedName>
</protein>
<proteinExistence type="predicted"/>
<reference evidence="1 2" key="1">
    <citation type="journal article" date="2016" name="G3 (Bethesda)">
        <title>First Draft Assembly and Annotation of the Genome of a California Endemic Oak Quercus lobata Nee (Fagaceae).</title>
        <authorList>
            <person name="Sork V.L."/>
            <person name="Fitz-Gibbon S.T."/>
            <person name="Puiu D."/>
            <person name="Crepeau M."/>
            <person name="Gugger P.F."/>
            <person name="Sherman R."/>
            <person name="Stevens K."/>
            <person name="Langley C.H."/>
            <person name="Pellegrini M."/>
            <person name="Salzberg S.L."/>
        </authorList>
    </citation>
    <scope>NUCLEOTIDE SEQUENCE [LARGE SCALE GENOMIC DNA]</scope>
    <source>
        <strain evidence="1 2">cv. SW786</strain>
    </source>
</reference>
<evidence type="ECO:0000313" key="2">
    <source>
        <dbReference type="Proteomes" id="UP000594261"/>
    </source>
</evidence>
<name>A0A7N2R2M4_QUELO</name>
<evidence type="ECO:0000313" key="1">
    <source>
        <dbReference type="EnsemblPlants" id="QL04p018579:mrna"/>
    </source>
</evidence>
<accession>A0A7N2R2M4</accession>
<dbReference type="InParanoid" id="A0A7N2R2M4"/>
<reference evidence="1" key="2">
    <citation type="submission" date="2021-01" db="UniProtKB">
        <authorList>
            <consortium name="EnsemblPlants"/>
        </authorList>
    </citation>
    <scope>IDENTIFICATION</scope>
</reference>
<dbReference type="EnsemblPlants" id="QL04p018579:mrna">
    <property type="protein sequence ID" value="QL04p018579:mrna"/>
    <property type="gene ID" value="QL04p018579"/>
</dbReference>
<sequence>MVQFPENTASLICLGKKKKKEESSDDQGTKHLKHAPIVEDRINTSFENAAVFSTVVDDTLLLHWAPKLKNFSVLFEYEPELKPCVDLWVRFATTAKVDQLSLRLSSCRYKLPQHLYANEFVSELDFRYCKIKPKDSYYREPEWDDLLELEIVAPKIEVKVDLEIPIDFDFEDEEDLFEAYENIARELFESLHKVKKLVVGKWFLLLLSIMSVKHLHSPSLKCECLTMKTSMDRWILLELQACFKVHLMWRHWL</sequence>
<dbReference type="EMBL" id="LRBV02000004">
    <property type="status" value="NOT_ANNOTATED_CDS"/>
    <property type="molecule type" value="Genomic_DNA"/>
</dbReference>